<proteinExistence type="predicted"/>
<dbReference type="HOGENOM" id="CLU_2574028_0_0_1"/>
<gene>
    <name evidence="1" type="ORF">GALMADRAFT_632485</name>
</gene>
<name>A0A067SUP5_GALM3</name>
<protein>
    <submittedName>
        <fullName evidence="1">Uncharacterized protein</fullName>
    </submittedName>
</protein>
<dbReference type="AlphaFoldDB" id="A0A067SUP5"/>
<evidence type="ECO:0000313" key="2">
    <source>
        <dbReference type="Proteomes" id="UP000027222"/>
    </source>
</evidence>
<keyword evidence="2" id="KW-1185">Reference proteome</keyword>
<evidence type="ECO:0000313" key="1">
    <source>
        <dbReference type="EMBL" id="KDR73792.1"/>
    </source>
</evidence>
<sequence length="81" mass="9255">MKKFSWYSGVVNRPRLIPTSDCCKCVLSPVACLSRWLMQTSYFLDFGVGKSNSPGEHLIPDIERPVKTSDLPAWCYLWATR</sequence>
<dbReference type="EMBL" id="KL142385">
    <property type="protein sequence ID" value="KDR73792.1"/>
    <property type="molecule type" value="Genomic_DNA"/>
</dbReference>
<accession>A0A067SUP5</accession>
<reference evidence="2" key="1">
    <citation type="journal article" date="2014" name="Proc. Natl. Acad. Sci. U.S.A.">
        <title>Extensive sampling of basidiomycete genomes demonstrates inadequacy of the white-rot/brown-rot paradigm for wood decay fungi.</title>
        <authorList>
            <person name="Riley R."/>
            <person name="Salamov A.A."/>
            <person name="Brown D.W."/>
            <person name="Nagy L.G."/>
            <person name="Floudas D."/>
            <person name="Held B.W."/>
            <person name="Levasseur A."/>
            <person name="Lombard V."/>
            <person name="Morin E."/>
            <person name="Otillar R."/>
            <person name="Lindquist E.A."/>
            <person name="Sun H."/>
            <person name="LaButti K.M."/>
            <person name="Schmutz J."/>
            <person name="Jabbour D."/>
            <person name="Luo H."/>
            <person name="Baker S.E."/>
            <person name="Pisabarro A.G."/>
            <person name="Walton J.D."/>
            <person name="Blanchette R.A."/>
            <person name="Henrissat B."/>
            <person name="Martin F."/>
            <person name="Cullen D."/>
            <person name="Hibbett D.S."/>
            <person name="Grigoriev I.V."/>
        </authorList>
    </citation>
    <scope>NUCLEOTIDE SEQUENCE [LARGE SCALE GENOMIC DNA]</scope>
    <source>
        <strain evidence="2">CBS 339.88</strain>
    </source>
</reference>
<dbReference type="Proteomes" id="UP000027222">
    <property type="component" value="Unassembled WGS sequence"/>
</dbReference>
<organism evidence="1 2">
    <name type="scientific">Galerina marginata (strain CBS 339.88)</name>
    <dbReference type="NCBI Taxonomy" id="685588"/>
    <lineage>
        <taxon>Eukaryota</taxon>
        <taxon>Fungi</taxon>
        <taxon>Dikarya</taxon>
        <taxon>Basidiomycota</taxon>
        <taxon>Agaricomycotina</taxon>
        <taxon>Agaricomycetes</taxon>
        <taxon>Agaricomycetidae</taxon>
        <taxon>Agaricales</taxon>
        <taxon>Agaricineae</taxon>
        <taxon>Strophariaceae</taxon>
        <taxon>Galerina</taxon>
    </lineage>
</organism>